<evidence type="ECO:0000256" key="7">
    <source>
        <dbReference type="ARBA" id="ARBA00023284"/>
    </source>
</evidence>
<dbReference type="PROSITE" id="PS51352">
    <property type="entry name" value="THIOREDOXIN_2"/>
    <property type="match status" value="1"/>
</dbReference>
<evidence type="ECO:0000256" key="11">
    <source>
        <dbReference type="ARBA" id="ARBA00049091"/>
    </source>
</evidence>
<organism evidence="13 14">
    <name type="scientific">Brevibacillus choshinensis</name>
    <dbReference type="NCBI Taxonomy" id="54911"/>
    <lineage>
        <taxon>Bacteria</taxon>
        <taxon>Bacillati</taxon>
        <taxon>Bacillota</taxon>
        <taxon>Bacilli</taxon>
        <taxon>Bacillales</taxon>
        <taxon>Paenibacillaceae</taxon>
        <taxon>Brevibacillus</taxon>
    </lineage>
</organism>
<gene>
    <name evidence="13" type="ORF">JNE38_06070</name>
</gene>
<dbReference type="EMBL" id="CP069127">
    <property type="protein sequence ID" value="QRG68714.1"/>
    <property type="molecule type" value="Genomic_DNA"/>
</dbReference>
<evidence type="ECO:0000256" key="8">
    <source>
        <dbReference type="ARBA" id="ARBA00032824"/>
    </source>
</evidence>
<keyword evidence="14" id="KW-1185">Reference proteome</keyword>
<keyword evidence="7" id="KW-0676">Redox-active center</keyword>
<dbReference type="InterPro" id="IPR050924">
    <property type="entry name" value="Peroxiredoxin_BCP/PrxQ"/>
</dbReference>
<keyword evidence="3" id="KW-0575">Peroxidase</keyword>
<evidence type="ECO:0000256" key="9">
    <source>
        <dbReference type="ARBA" id="ARBA00038489"/>
    </source>
</evidence>
<keyword evidence="6" id="KW-1015">Disulfide bond</keyword>
<keyword evidence="5" id="KW-0560">Oxidoreductase</keyword>
<evidence type="ECO:0000256" key="4">
    <source>
        <dbReference type="ARBA" id="ARBA00022862"/>
    </source>
</evidence>
<comment type="catalytic activity">
    <reaction evidence="11">
        <text>a hydroperoxide + [thioredoxin]-dithiol = an alcohol + [thioredoxin]-disulfide + H2O</text>
        <dbReference type="Rhea" id="RHEA:62620"/>
        <dbReference type="Rhea" id="RHEA-COMP:10698"/>
        <dbReference type="Rhea" id="RHEA-COMP:10700"/>
        <dbReference type="ChEBI" id="CHEBI:15377"/>
        <dbReference type="ChEBI" id="CHEBI:29950"/>
        <dbReference type="ChEBI" id="CHEBI:30879"/>
        <dbReference type="ChEBI" id="CHEBI:35924"/>
        <dbReference type="ChEBI" id="CHEBI:50058"/>
        <dbReference type="EC" id="1.11.1.24"/>
    </reaction>
</comment>
<proteinExistence type="inferred from homology"/>
<dbReference type="Pfam" id="PF00578">
    <property type="entry name" value="AhpC-TSA"/>
    <property type="match status" value="1"/>
</dbReference>
<dbReference type="PANTHER" id="PTHR42801:SF4">
    <property type="entry name" value="AHPC_TSA FAMILY PROTEIN"/>
    <property type="match status" value="1"/>
</dbReference>
<dbReference type="RefSeq" id="WP_203355712.1">
    <property type="nucleotide sequence ID" value="NZ_CP069127.1"/>
</dbReference>
<dbReference type="InterPro" id="IPR000866">
    <property type="entry name" value="AhpC/TSA"/>
</dbReference>
<comment type="function">
    <text evidence="1">Thiol-specific peroxidase that catalyzes the reduction of hydrogen peroxide and organic hydroperoxides to water and alcohols, respectively. Plays a role in cell protection against oxidative stress by detoxifying peroxides and as sensor of hydrogen peroxide-mediated signaling events.</text>
</comment>
<sequence length="189" mass="21167">MKSRLVSGAAAPDFTYVGSDGNDQRLSDLRGRKVLLAFFRNAACALCNLRVRQFILRYHRWQQQGLEVLAVFESPDLALSQHVGKQEAPFPVFADPHAEIYDRYGVEVSEDKFQATIEDADTPSYIAEAAAAGFVLQHQEGANMHRVPAEFLIDESGTIQIAHYGRLMTDHLSLEVIDRFARGTENDQL</sequence>
<accession>A0ABX7FSN3</accession>
<dbReference type="InterPro" id="IPR013766">
    <property type="entry name" value="Thioredoxin_domain"/>
</dbReference>
<dbReference type="Gene3D" id="3.40.30.10">
    <property type="entry name" value="Glutaredoxin"/>
    <property type="match status" value="1"/>
</dbReference>
<evidence type="ECO:0000256" key="1">
    <source>
        <dbReference type="ARBA" id="ARBA00003330"/>
    </source>
</evidence>
<dbReference type="InterPro" id="IPR036249">
    <property type="entry name" value="Thioredoxin-like_sf"/>
</dbReference>
<evidence type="ECO:0000256" key="10">
    <source>
        <dbReference type="ARBA" id="ARBA00041373"/>
    </source>
</evidence>
<evidence type="ECO:0000256" key="6">
    <source>
        <dbReference type="ARBA" id="ARBA00023157"/>
    </source>
</evidence>
<evidence type="ECO:0000313" key="14">
    <source>
        <dbReference type="Proteomes" id="UP000596248"/>
    </source>
</evidence>
<reference evidence="13 14" key="1">
    <citation type="submission" date="2021-01" db="EMBL/GenBank/DDBJ databases">
        <title>Identification of strong promoters based on the transcriptome of Brevibacillus choshinensis.</title>
        <authorList>
            <person name="Yao D."/>
            <person name="Zhang K."/>
            <person name="Wu J."/>
        </authorList>
    </citation>
    <scope>NUCLEOTIDE SEQUENCE [LARGE SCALE GENOMIC DNA]</scope>
    <source>
        <strain evidence="13 14">HPD31-SP3</strain>
    </source>
</reference>
<comment type="similarity">
    <text evidence="9">Belongs to the peroxiredoxin family. BCP/PrxQ subfamily.</text>
</comment>
<evidence type="ECO:0000259" key="12">
    <source>
        <dbReference type="PROSITE" id="PS51352"/>
    </source>
</evidence>
<dbReference type="EC" id="1.11.1.24" evidence="2"/>
<protein>
    <recommendedName>
        <fullName evidence="2">thioredoxin-dependent peroxiredoxin</fullName>
        <ecNumber evidence="2">1.11.1.24</ecNumber>
    </recommendedName>
    <alternativeName>
        <fullName evidence="10">Bacterioferritin comigratory protein</fullName>
    </alternativeName>
    <alternativeName>
        <fullName evidence="8">Thioredoxin peroxidase</fullName>
    </alternativeName>
</protein>
<evidence type="ECO:0000313" key="13">
    <source>
        <dbReference type="EMBL" id="QRG68714.1"/>
    </source>
</evidence>
<dbReference type="SUPFAM" id="SSF52833">
    <property type="entry name" value="Thioredoxin-like"/>
    <property type="match status" value="1"/>
</dbReference>
<dbReference type="Proteomes" id="UP000596248">
    <property type="component" value="Chromosome"/>
</dbReference>
<dbReference type="PANTHER" id="PTHR42801">
    <property type="entry name" value="THIOREDOXIN-DEPENDENT PEROXIDE REDUCTASE"/>
    <property type="match status" value="1"/>
</dbReference>
<evidence type="ECO:0000256" key="3">
    <source>
        <dbReference type="ARBA" id="ARBA00022559"/>
    </source>
</evidence>
<name>A0ABX7FSN3_BRECH</name>
<evidence type="ECO:0000256" key="5">
    <source>
        <dbReference type="ARBA" id="ARBA00023002"/>
    </source>
</evidence>
<evidence type="ECO:0000256" key="2">
    <source>
        <dbReference type="ARBA" id="ARBA00013017"/>
    </source>
</evidence>
<keyword evidence="4" id="KW-0049">Antioxidant</keyword>
<feature type="domain" description="Thioredoxin" evidence="12">
    <location>
        <begin position="5"/>
        <end position="182"/>
    </location>
</feature>